<dbReference type="GO" id="GO:0043565">
    <property type="term" value="F:sequence-specific DNA binding"/>
    <property type="evidence" value="ECO:0007669"/>
    <property type="project" value="TreeGrafter"/>
</dbReference>
<dbReference type="GO" id="GO:0005634">
    <property type="term" value="C:nucleus"/>
    <property type="evidence" value="ECO:0007669"/>
    <property type="project" value="UniProtKB-SubCell"/>
</dbReference>
<keyword evidence="3" id="KW-0805">Transcription regulation</keyword>
<dbReference type="Proteomes" id="UP001341281">
    <property type="component" value="Chromosome 08"/>
</dbReference>
<dbReference type="GO" id="GO:0005516">
    <property type="term" value="F:calmodulin binding"/>
    <property type="evidence" value="ECO:0007669"/>
    <property type="project" value="InterPro"/>
</dbReference>
<protein>
    <recommendedName>
        <fullName evidence="13">Calmodulin-binding protein</fullName>
    </recommendedName>
</protein>
<keyword evidence="5" id="KW-0010">Activator</keyword>
<dbReference type="EMBL" id="CP144752">
    <property type="protein sequence ID" value="WVZ90707.1"/>
    <property type="molecule type" value="Genomic_DNA"/>
</dbReference>
<comment type="subcellular location">
    <subcellularLocation>
        <location evidence="1">Nucleus</location>
    </subcellularLocation>
</comment>
<dbReference type="Pfam" id="PF20451">
    <property type="entry name" value="Calmod_bind_M"/>
    <property type="match status" value="1"/>
</dbReference>
<feature type="domain" description="Calmodulin binding protein central" evidence="9">
    <location>
        <begin position="337"/>
        <end position="402"/>
    </location>
</feature>
<evidence type="ECO:0000256" key="1">
    <source>
        <dbReference type="ARBA" id="ARBA00004123"/>
    </source>
</evidence>
<evidence type="ECO:0000256" key="5">
    <source>
        <dbReference type="ARBA" id="ARBA00023159"/>
    </source>
</evidence>
<feature type="domain" description="Calmodulin binding protein-like N-terminal" evidence="8">
    <location>
        <begin position="186"/>
        <end position="323"/>
    </location>
</feature>
<gene>
    <name evidence="11" type="ORF">U9M48_036987</name>
</gene>
<name>A0AAQ3UIP5_PASNO</name>
<dbReference type="PANTHER" id="PTHR31713">
    <property type="entry name" value="OS02G0177800 PROTEIN"/>
    <property type="match status" value="1"/>
</dbReference>
<keyword evidence="6" id="KW-0804">Transcription</keyword>
<dbReference type="PANTHER" id="PTHR31713:SF10">
    <property type="entry name" value="EXPRESSED PROTEIN"/>
    <property type="match status" value="1"/>
</dbReference>
<evidence type="ECO:0000256" key="3">
    <source>
        <dbReference type="ARBA" id="ARBA00023015"/>
    </source>
</evidence>
<feature type="domain" description="Calmodulin binding protein C-terminal" evidence="10">
    <location>
        <begin position="413"/>
        <end position="467"/>
    </location>
</feature>
<proteinExistence type="inferred from homology"/>
<dbReference type="Pfam" id="PF20452">
    <property type="entry name" value="Calmod_bind_C"/>
    <property type="match status" value="1"/>
</dbReference>
<dbReference type="GO" id="GO:0080142">
    <property type="term" value="P:regulation of salicylic acid biosynthetic process"/>
    <property type="evidence" value="ECO:0007669"/>
    <property type="project" value="TreeGrafter"/>
</dbReference>
<organism evidence="11 12">
    <name type="scientific">Paspalum notatum var. saurae</name>
    <dbReference type="NCBI Taxonomy" id="547442"/>
    <lineage>
        <taxon>Eukaryota</taxon>
        <taxon>Viridiplantae</taxon>
        <taxon>Streptophyta</taxon>
        <taxon>Embryophyta</taxon>
        <taxon>Tracheophyta</taxon>
        <taxon>Spermatophyta</taxon>
        <taxon>Magnoliopsida</taxon>
        <taxon>Liliopsida</taxon>
        <taxon>Poales</taxon>
        <taxon>Poaceae</taxon>
        <taxon>PACMAD clade</taxon>
        <taxon>Panicoideae</taxon>
        <taxon>Andropogonodae</taxon>
        <taxon>Paspaleae</taxon>
        <taxon>Paspalinae</taxon>
        <taxon>Paspalum</taxon>
    </lineage>
</organism>
<dbReference type="Pfam" id="PF07887">
    <property type="entry name" value="Calmodulin_bind"/>
    <property type="match status" value="1"/>
</dbReference>
<keyword evidence="12" id="KW-1185">Reference proteome</keyword>
<dbReference type="InterPro" id="IPR046831">
    <property type="entry name" value="Calmodulin_bind_N"/>
</dbReference>
<evidence type="ECO:0000256" key="2">
    <source>
        <dbReference type="ARBA" id="ARBA00007214"/>
    </source>
</evidence>
<evidence type="ECO:0000313" key="11">
    <source>
        <dbReference type="EMBL" id="WVZ90707.1"/>
    </source>
</evidence>
<evidence type="ECO:0000259" key="8">
    <source>
        <dbReference type="Pfam" id="PF07887"/>
    </source>
</evidence>
<evidence type="ECO:0000256" key="6">
    <source>
        <dbReference type="ARBA" id="ARBA00023163"/>
    </source>
</evidence>
<dbReference type="InterPro" id="IPR046830">
    <property type="entry name" value="Calmod_bind_M"/>
</dbReference>
<evidence type="ECO:0000256" key="4">
    <source>
        <dbReference type="ARBA" id="ARBA00023125"/>
    </source>
</evidence>
<dbReference type="GO" id="GO:0003700">
    <property type="term" value="F:DNA-binding transcription factor activity"/>
    <property type="evidence" value="ECO:0007669"/>
    <property type="project" value="TreeGrafter"/>
</dbReference>
<evidence type="ECO:0000259" key="9">
    <source>
        <dbReference type="Pfam" id="PF20451"/>
    </source>
</evidence>
<comment type="similarity">
    <text evidence="2">Belongs to the plant ACBP60 protein family.</text>
</comment>
<dbReference type="InterPro" id="IPR046829">
    <property type="entry name" value="Calmod_bind_C"/>
</dbReference>
<evidence type="ECO:0000259" key="10">
    <source>
        <dbReference type="Pfam" id="PF20452"/>
    </source>
</evidence>
<keyword evidence="4" id="KW-0238">DNA-binding</keyword>
<accession>A0AAQ3UIP5</accession>
<dbReference type="AlphaFoldDB" id="A0AAQ3UIP5"/>
<evidence type="ECO:0000256" key="7">
    <source>
        <dbReference type="ARBA" id="ARBA00023242"/>
    </source>
</evidence>
<keyword evidence="7" id="KW-0539">Nucleus</keyword>
<evidence type="ECO:0000313" key="12">
    <source>
        <dbReference type="Proteomes" id="UP001341281"/>
    </source>
</evidence>
<evidence type="ECO:0008006" key="13">
    <source>
        <dbReference type="Google" id="ProtNLM"/>
    </source>
</evidence>
<reference evidence="11 12" key="1">
    <citation type="submission" date="2024-02" db="EMBL/GenBank/DDBJ databases">
        <title>High-quality chromosome-scale genome assembly of Pensacola bahiagrass (Paspalum notatum Flugge var. saurae).</title>
        <authorList>
            <person name="Vega J.M."/>
            <person name="Podio M."/>
            <person name="Orjuela J."/>
            <person name="Siena L.A."/>
            <person name="Pessino S.C."/>
            <person name="Combes M.C."/>
            <person name="Mariac C."/>
            <person name="Albertini E."/>
            <person name="Pupilli F."/>
            <person name="Ortiz J.P.A."/>
            <person name="Leblanc O."/>
        </authorList>
    </citation>
    <scope>NUCLEOTIDE SEQUENCE [LARGE SCALE GENOMIC DNA]</scope>
    <source>
        <strain evidence="11">R1</strain>
        <tissue evidence="11">Leaf</tissue>
    </source>
</reference>
<sequence length="680" mass="76294">MERERGMVRQPPAKRMKLAAAVVPAGVGVGSGGGEVASPRSRVTLRQTLLMVLFLVRARNTVAASVSQIGRMLQRYVDGTFHKYHVMISSYFTQLLLLPATMTKFRNITFVEVIKLDGFQEQIEGLRHEVTCLSRLCSNRHADQQTSLTREILCNVNFMLLCDRVNKLEGNQEHVAANGSNPNIWLFFQDGLKPSVYTDENLTSENDAAIKLAMYEGKKVVKSGALSQAKVEILVLRGDFSNKCRDNWTEEEFDKYIVQGRDGHDLVLGTVWLTNGEVELSQIRFKEGSCRKKVIMAARVCKSEKIVGRIQEAIMKNPVIVLDRRNKPNEKRHPPRLDDDLYRLEEIARDGVYHKRLLQAKIYNVEGLLKALNQDSNKLRGILKMEKQQNAWSKLTEHARECVLEDKQELKRYQNEEGNVVLFFNCVHDVVGAAFPREYAACQRFDLAQKALVNKWRRHAYDKLDGISPDFVLRNDIPKPISSSTDFAAAPSVLAVGTSTSRQIFSANQLAPYQGTEGAEYLSHNKHVMEPISPIINCDPTVRDGLNTTYYQGTGTAANLPQDEHVDAPFYPTANYGPIITDPDDLNTRYCQDQGIPQHGQQQMISPCPQNPQGLIDFPDPTEFPNFDLYPSTPAHLSQPGSAGPAASPPWTMAQLSVAEQDQGPTCSWFPGSGYANHFR</sequence>
<dbReference type="InterPro" id="IPR012416">
    <property type="entry name" value="CBP60"/>
</dbReference>